<dbReference type="PANTHER" id="PTHR36842">
    <property type="entry name" value="PROTEIN TOLB HOMOLOG"/>
    <property type="match status" value="1"/>
</dbReference>
<protein>
    <recommendedName>
        <fullName evidence="3">DUF5050 domain-containing protein</fullName>
    </recommendedName>
</protein>
<accession>A0A381TNB1</accession>
<organism evidence="2">
    <name type="scientific">marine metagenome</name>
    <dbReference type="NCBI Taxonomy" id="408172"/>
    <lineage>
        <taxon>unclassified sequences</taxon>
        <taxon>metagenomes</taxon>
        <taxon>ecological metagenomes</taxon>
    </lineage>
</organism>
<dbReference type="Pfam" id="PF07676">
    <property type="entry name" value="PD40"/>
    <property type="match status" value="3"/>
</dbReference>
<dbReference type="InterPro" id="IPR011659">
    <property type="entry name" value="WD40"/>
</dbReference>
<evidence type="ECO:0000313" key="2">
    <source>
        <dbReference type="EMBL" id="SVA15523.1"/>
    </source>
</evidence>
<dbReference type="InterPro" id="IPR015943">
    <property type="entry name" value="WD40/YVTN_repeat-like_dom_sf"/>
</dbReference>
<evidence type="ECO:0008006" key="3">
    <source>
        <dbReference type="Google" id="ProtNLM"/>
    </source>
</evidence>
<gene>
    <name evidence="2" type="ORF">METZ01_LOCUS68377</name>
</gene>
<evidence type="ECO:0000256" key="1">
    <source>
        <dbReference type="ARBA" id="ARBA00009820"/>
    </source>
</evidence>
<reference evidence="2" key="1">
    <citation type="submission" date="2018-05" db="EMBL/GenBank/DDBJ databases">
        <authorList>
            <person name="Lanie J.A."/>
            <person name="Ng W.-L."/>
            <person name="Kazmierczak K.M."/>
            <person name="Andrzejewski T.M."/>
            <person name="Davidsen T.M."/>
            <person name="Wayne K.J."/>
            <person name="Tettelin H."/>
            <person name="Glass J.I."/>
            <person name="Rusch D."/>
            <person name="Podicherti R."/>
            <person name="Tsui H.-C.T."/>
            <person name="Winkler M.E."/>
        </authorList>
    </citation>
    <scope>NUCLEOTIDE SEQUENCE</scope>
</reference>
<comment type="similarity">
    <text evidence="1">Belongs to the TolB family.</text>
</comment>
<sequence length="293" mass="33157">MVSVEKPAPEVFINGIRGINPEASTDGKSLSFITNKSSRRLVGMWKGGSKITWYEHPEFEPYIFNPSPFNSSGYVFSGLNTSHLDIYFSEQIRNITKFRSMDFEPSVSPDDKAIVFTSDRISNSDIYTNERPVSDRDAIENIKEWDITERGIKYNTYRDHNIDIFTSDIDGSNTIRLTSARAVDYQPDWSSDGHWIVFSSLRYDNSEIFKIRTDGTDLERLTSNEYNDDQPAWSPNGNLIAFVSDRLGSKNIYVMDPDGTNQIQITSSLSGLNSPTWIKCKAGIHKKAGNTCP</sequence>
<dbReference type="InterPro" id="IPR011042">
    <property type="entry name" value="6-blade_b-propeller_TolB-like"/>
</dbReference>
<dbReference type="SUPFAM" id="SSF69304">
    <property type="entry name" value="Tricorn protease N-terminal domain"/>
    <property type="match status" value="1"/>
</dbReference>
<dbReference type="Gene3D" id="2.130.10.10">
    <property type="entry name" value="YVTN repeat-like/Quinoprotein amine dehydrogenase"/>
    <property type="match status" value="1"/>
</dbReference>
<name>A0A381TNB1_9ZZZZ</name>
<dbReference type="AlphaFoldDB" id="A0A381TNB1"/>
<dbReference type="Gene3D" id="2.120.10.30">
    <property type="entry name" value="TolB, C-terminal domain"/>
    <property type="match status" value="2"/>
</dbReference>
<dbReference type="EMBL" id="UINC01004598">
    <property type="protein sequence ID" value="SVA15523.1"/>
    <property type="molecule type" value="Genomic_DNA"/>
</dbReference>
<dbReference type="PANTHER" id="PTHR36842:SF1">
    <property type="entry name" value="PROTEIN TOLB"/>
    <property type="match status" value="1"/>
</dbReference>
<proteinExistence type="inferred from homology"/>